<protein>
    <submittedName>
        <fullName evidence="1">Uncharacterized protein</fullName>
    </submittedName>
</protein>
<proteinExistence type="predicted"/>
<dbReference type="VEuPathDB" id="VectorBase:AMIN010585"/>
<organism evidence="1 2">
    <name type="scientific">Anopheles minimus</name>
    <dbReference type="NCBI Taxonomy" id="112268"/>
    <lineage>
        <taxon>Eukaryota</taxon>
        <taxon>Metazoa</taxon>
        <taxon>Ecdysozoa</taxon>
        <taxon>Arthropoda</taxon>
        <taxon>Hexapoda</taxon>
        <taxon>Insecta</taxon>
        <taxon>Pterygota</taxon>
        <taxon>Neoptera</taxon>
        <taxon>Endopterygota</taxon>
        <taxon>Diptera</taxon>
        <taxon>Nematocera</taxon>
        <taxon>Culicoidea</taxon>
        <taxon>Culicidae</taxon>
        <taxon>Anophelinae</taxon>
        <taxon>Anopheles</taxon>
    </lineage>
</organism>
<evidence type="ECO:0000313" key="2">
    <source>
        <dbReference type="Proteomes" id="UP000075920"/>
    </source>
</evidence>
<reference evidence="2" key="1">
    <citation type="submission" date="2013-03" db="EMBL/GenBank/DDBJ databases">
        <title>The Genome Sequence of Anopheles minimus MINIMUS1.</title>
        <authorList>
            <consortium name="The Broad Institute Genomics Platform"/>
            <person name="Neafsey D.E."/>
            <person name="Walton C."/>
            <person name="Walker B."/>
            <person name="Young S.K."/>
            <person name="Zeng Q."/>
            <person name="Gargeya S."/>
            <person name="Fitzgerald M."/>
            <person name="Haas B."/>
            <person name="Abouelleil A."/>
            <person name="Allen A.W."/>
            <person name="Alvarado L."/>
            <person name="Arachchi H.M."/>
            <person name="Berlin A.M."/>
            <person name="Chapman S.B."/>
            <person name="Gainer-Dewar J."/>
            <person name="Goldberg J."/>
            <person name="Griggs A."/>
            <person name="Gujja S."/>
            <person name="Hansen M."/>
            <person name="Howarth C."/>
            <person name="Imamovic A."/>
            <person name="Ireland A."/>
            <person name="Larimer J."/>
            <person name="McCowan C."/>
            <person name="Murphy C."/>
            <person name="Pearson M."/>
            <person name="Poon T.W."/>
            <person name="Priest M."/>
            <person name="Roberts A."/>
            <person name="Saif S."/>
            <person name="Shea T."/>
            <person name="Sisk P."/>
            <person name="Sykes S."/>
            <person name="Wortman J."/>
            <person name="Nusbaum C."/>
            <person name="Birren B."/>
        </authorList>
    </citation>
    <scope>NUCLEOTIDE SEQUENCE [LARGE SCALE GENOMIC DNA]</scope>
    <source>
        <strain evidence="2">MINIMUS1</strain>
    </source>
</reference>
<sequence>IITVNGRPDFATTFQFSATPRISRLSNDVSSLFASMDDELHFMMSSAIPDAEAQRLLLAEFGENFGVSARAITDQLVASASSTSSMGTTLNDVLSAYNQFVAYFNANANSFLQSTRINLGPHISREFFSGLVRLVTSFPAVRIAVQTLQGHLESATTATDVPSDVLRSLARAVQFLKSHLPLLAYTFQRLGVNLYTAETFMVLFNQDLQTLRADFMQETVAFNAELSAVVTAVSLNFTSVGEMFDNAGTQLNTQLTGREENQTDFMSMLAMLKSFTSDRSMFLQELKEYLQLVSMGNQQSVETQVTATYYVDNSYSVDSPALVLAMQLISSNVYDRLCYNKYAALVADLPTLGRIRLSECFHTELPRLRKLQELIQTYTLMVSYDVEDLLLNLYPCRSEYAADDCFATVGAYYPQLNAARDSNVETRAGNFFISALTASVTRIALCFTRTNYYTFQNLVPSLERNIRNCRGV</sequence>
<dbReference type="AlphaFoldDB" id="A0A182WJN1"/>
<name>A0A182WJN1_9DIPT</name>
<dbReference type="EnsemblMetazoa" id="AMIN010585-RA">
    <property type="protein sequence ID" value="AMIN010585-PA"/>
    <property type="gene ID" value="AMIN010585"/>
</dbReference>
<accession>A0A182WJN1</accession>
<keyword evidence="2" id="KW-1185">Reference proteome</keyword>
<dbReference type="Proteomes" id="UP000075920">
    <property type="component" value="Unassembled WGS sequence"/>
</dbReference>
<reference evidence="1" key="2">
    <citation type="submission" date="2020-05" db="UniProtKB">
        <authorList>
            <consortium name="EnsemblMetazoa"/>
        </authorList>
    </citation>
    <scope>IDENTIFICATION</scope>
    <source>
        <strain evidence="1">MINIMUS1</strain>
    </source>
</reference>
<evidence type="ECO:0000313" key="1">
    <source>
        <dbReference type="EnsemblMetazoa" id="AMIN010585-PA"/>
    </source>
</evidence>